<proteinExistence type="predicted"/>
<feature type="compositionally biased region" description="Basic and acidic residues" evidence="1">
    <location>
        <begin position="286"/>
        <end position="296"/>
    </location>
</feature>
<feature type="compositionally biased region" description="Basic and acidic residues" evidence="1">
    <location>
        <begin position="181"/>
        <end position="194"/>
    </location>
</feature>
<reference evidence="2" key="1">
    <citation type="submission" date="2022-01" db="EMBL/GenBank/DDBJ databases">
        <authorList>
            <person name="King R."/>
        </authorList>
    </citation>
    <scope>NUCLEOTIDE SEQUENCE</scope>
</reference>
<dbReference type="EMBL" id="OV651834">
    <property type="protein sequence ID" value="CAH1107601.1"/>
    <property type="molecule type" value="Genomic_DNA"/>
</dbReference>
<feature type="region of interest" description="Disordered" evidence="1">
    <location>
        <begin position="274"/>
        <end position="303"/>
    </location>
</feature>
<protein>
    <submittedName>
        <fullName evidence="2">Uncharacterized protein</fullName>
    </submittedName>
</protein>
<gene>
    <name evidence="2" type="ORF">PSYICH_LOCUS8249</name>
</gene>
<keyword evidence="3" id="KW-1185">Reference proteome</keyword>
<dbReference type="Proteomes" id="UP001153636">
    <property type="component" value="Chromosome 22"/>
</dbReference>
<feature type="region of interest" description="Disordered" evidence="1">
    <location>
        <begin position="181"/>
        <end position="218"/>
    </location>
</feature>
<sequence length="665" mass="76009">MNYASSISKNHLKKYCSNFVDNQSSGCDDSLLSLDFCSKVLGKPCFNYKNTAKKSDKRFLVDIKKEVTVYTLIEETANPFVTDRESKDSTASKTATKPIAEGSANYCEKPSMSTQFDEASVSPGFKQASMNTVLMDKDRTEIKDSEDNIEFAKLQSIGDTREIKTKLNNVKAEEILSEINNKRGSKESTTKERNTQTAGRRHRTEENQNIHTGYHQPRPLYYRNEESQTTHPSILTELDSQSKDWYPVKDVPLGLADKAVQSSEFKSYPVKDTSLGSAEKAVQSSDDGKNKRRNDVITRGNNTVNTDSFNVQVTELVSSKMQTSNTESMDAEICCAPFKDAWKYNHLSPRKLPSKYIENVYPKSEKYKQEDVYEETVREPCCCCCYCCCQSVRNNRHCSCEDCYEEPQYHGESNHRCKISSCVTQCRKCFCADNRPQKPPAVPTYDASTSSDYDEDDDIELIVDRLEDSDGYSSENSVVDQRGLPHQNSEEYEDLVQELEESLQIRSRNRVKRALLEFERKSSCNKPLEKPIINYEEASESEEPLIRKISELREKRKKIHKSFPCRGKACCTYRLKNDKEQNINQVASSKFQACVSRLSSIKNDKPVKCQSVQTSRKPRLATTWRQDKETGEWYKINAPLSNIPNLLPCQKTPHFCNCAFSCCRY</sequence>
<evidence type="ECO:0000313" key="3">
    <source>
        <dbReference type="Proteomes" id="UP001153636"/>
    </source>
</evidence>
<name>A0A9P0GE62_9CUCU</name>
<evidence type="ECO:0000256" key="1">
    <source>
        <dbReference type="SAM" id="MobiDB-lite"/>
    </source>
</evidence>
<dbReference type="OrthoDB" id="6784240at2759"/>
<dbReference type="AlphaFoldDB" id="A0A9P0GE62"/>
<organism evidence="2 3">
    <name type="scientific">Psylliodes chrysocephalus</name>
    <dbReference type="NCBI Taxonomy" id="3402493"/>
    <lineage>
        <taxon>Eukaryota</taxon>
        <taxon>Metazoa</taxon>
        <taxon>Ecdysozoa</taxon>
        <taxon>Arthropoda</taxon>
        <taxon>Hexapoda</taxon>
        <taxon>Insecta</taxon>
        <taxon>Pterygota</taxon>
        <taxon>Neoptera</taxon>
        <taxon>Endopterygota</taxon>
        <taxon>Coleoptera</taxon>
        <taxon>Polyphaga</taxon>
        <taxon>Cucujiformia</taxon>
        <taxon>Chrysomeloidea</taxon>
        <taxon>Chrysomelidae</taxon>
        <taxon>Galerucinae</taxon>
        <taxon>Alticini</taxon>
        <taxon>Psylliodes</taxon>
    </lineage>
</organism>
<accession>A0A9P0GE62</accession>
<evidence type="ECO:0000313" key="2">
    <source>
        <dbReference type="EMBL" id="CAH1107601.1"/>
    </source>
</evidence>